<protein>
    <submittedName>
        <fullName evidence="1">Uncharacterized protein</fullName>
    </submittedName>
</protein>
<dbReference type="AlphaFoldDB" id="A0A9Q4B1E0"/>
<evidence type="ECO:0000313" key="2">
    <source>
        <dbReference type="Proteomes" id="UP001057753"/>
    </source>
</evidence>
<comment type="caution">
    <text evidence="1">The sequence shown here is derived from an EMBL/GenBank/DDBJ whole genome shotgun (WGS) entry which is preliminary data.</text>
</comment>
<keyword evidence="2" id="KW-1185">Reference proteome</keyword>
<evidence type="ECO:0000313" key="1">
    <source>
        <dbReference type="EMBL" id="MCR6096235.1"/>
    </source>
</evidence>
<sequence length="173" mass="19680">MLKIETLIKDTNINIGNETTFLPIDNPSSSNLVNQTLDENDHDYLEGAIRLECNSEVILTENMETTDLLFTWQTLAEPILTPGNKEYEISILDSLYEVKILTNNSGFTFCINNTSSKDNQISNTIPKDEYSKAIIEGFLTFGEFIVNNQFSFSKESSYSSFVQDYKALKQMKE</sequence>
<dbReference type="EMBL" id="JABXYM010000001">
    <property type="protein sequence ID" value="MCR6096235.1"/>
    <property type="molecule type" value="Genomic_DNA"/>
</dbReference>
<dbReference type="RefSeq" id="WP_257820879.1">
    <property type="nucleotide sequence ID" value="NZ_JABXYM010000001.1"/>
</dbReference>
<accession>A0A9Q4B1E0</accession>
<organism evidence="1 2">
    <name type="scientific">Salipaludibacillus agaradhaerens</name>
    <name type="common">Bacillus agaradhaerens</name>
    <dbReference type="NCBI Taxonomy" id="76935"/>
    <lineage>
        <taxon>Bacteria</taxon>
        <taxon>Bacillati</taxon>
        <taxon>Bacillota</taxon>
        <taxon>Bacilli</taxon>
        <taxon>Bacillales</taxon>
        <taxon>Bacillaceae</taxon>
    </lineage>
</organism>
<reference evidence="1" key="1">
    <citation type="submission" date="2020-06" db="EMBL/GenBank/DDBJ databases">
        <title>Insight into the genomes of haloalkaliphilic bacilli from Kenyan soda lakes.</title>
        <authorList>
            <person name="Mwirichia R."/>
            <person name="Villamizar G.C."/>
            <person name="Poehlein A."/>
            <person name="Mugweru J."/>
            <person name="Kipnyargis A."/>
            <person name="Kiplimo D."/>
            <person name="Orwa P."/>
            <person name="Daniel R."/>
        </authorList>
    </citation>
    <scope>NUCLEOTIDE SEQUENCE</scope>
    <source>
        <strain evidence="1">B1096_S55</strain>
    </source>
</reference>
<proteinExistence type="predicted"/>
<dbReference type="Proteomes" id="UP001057753">
    <property type="component" value="Unassembled WGS sequence"/>
</dbReference>
<name>A0A9Q4B1E0_SALAG</name>
<gene>
    <name evidence="1" type="ORF">HXA33_06700</name>
</gene>